<comment type="caution">
    <text evidence="1">The sequence shown here is derived from an EMBL/GenBank/DDBJ whole genome shotgun (WGS) entry which is preliminary data.</text>
</comment>
<sequence length="73" mass="7782">MTAAVYQTDGGAWTVEKGADGIYRVDAGNGIRGYIEQVGSVWVTLKGPRLDRSVEVGQSRTLESAASLLRPPC</sequence>
<evidence type="ECO:0000313" key="2">
    <source>
        <dbReference type="Proteomes" id="UP001142372"/>
    </source>
</evidence>
<organism evidence="1 2">
    <name type="scientific">Leifsonia poae</name>
    <dbReference type="NCBI Taxonomy" id="110933"/>
    <lineage>
        <taxon>Bacteria</taxon>
        <taxon>Bacillati</taxon>
        <taxon>Actinomycetota</taxon>
        <taxon>Actinomycetes</taxon>
        <taxon>Micrococcales</taxon>
        <taxon>Microbacteriaceae</taxon>
        <taxon>Leifsonia</taxon>
    </lineage>
</organism>
<reference evidence="1" key="2">
    <citation type="submission" date="2023-01" db="EMBL/GenBank/DDBJ databases">
        <authorList>
            <person name="Sun Q."/>
            <person name="Evtushenko L."/>
        </authorList>
    </citation>
    <scope>NUCLEOTIDE SEQUENCE</scope>
    <source>
        <strain evidence="1">VKM Ac-1401</strain>
    </source>
</reference>
<dbReference type="RefSeq" id="WP_271176158.1">
    <property type="nucleotide sequence ID" value="NZ_BAAAJO010000001.1"/>
</dbReference>
<dbReference type="EMBL" id="BSEN01000003">
    <property type="protein sequence ID" value="GLJ75478.1"/>
    <property type="molecule type" value="Genomic_DNA"/>
</dbReference>
<name>A0A9W6LYR9_9MICO</name>
<dbReference type="AlphaFoldDB" id="A0A9W6LYR9"/>
<proteinExistence type="predicted"/>
<reference evidence="1" key="1">
    <citation type="journal article" date="2014" name="Int. J. Syst. Evol. Microbiol.">
        <title>Complete genome sequence of Corynebacterium casei LMG S-19264T (=DSM 44701T), isolated from a smear-ripened cheese.</title>
        <authorList>
            <consortium name="US DOE Joint Genome Institute (JGI-PGF)"/>
            <person name="Walter F."/>
            <person name="Albersmeier A."/>
            <person name="Kalinowski J."/>
            <person name="Ruckert C."/>
        </authorList>
    </citation>
    <scope>NUCLEOTIDE SEQUENCE</scope>
    <source>
        <strain evidence="1">VKM Ac-1401</strain>
    </source>
</reference>
<evidence type="ECO:0000313" key="1">
    <source>
        <dbReference type="EMBL" id="GLJ75478.1"/>
    </source>
</evidence>
<dbReference type="Proteomes" id="UP001142372">
    <property type="component" value="Unassembled WGS sequence"/>
</dbReference>
<gene>
    <name evidence="1" type="ORF">GCM10017584_10520</name>
</gene>
<accession>A0A9W6LYR9</accession>
<protein>
    <submittedName>
        <fullName evidence="1">Uncharacterized protein</fullName>
    </submittedName>
</protein>
<keyword evidence="2" id="KW-1185">Reference proteome</keyword>